<protein>
    <submittedName>
        <fullName evidence="2">Uncharacterized protein</fullName>
    </submittedName>
</protein>
<dbReference type="EMBL" id="GAMC01008101">
    <property type="protein sequence ID" value="JAB98454.1"/>
    <property type="molecule type" value="mRNA"/>
</dbReference>
<accession>W8C7C6</accession>
<dbReference type="AlphaFoldDB" id="W8C7C6"/>
<organism evidence="2">
    <name type="scientific">Ceratitis capitata</name>
    <name type="common">Mediterranean fruit fly</name>
    <name type="synonym">Tephritis capitata</name>
    <dbReference type="NCBI Taxonomy" id="7213"/>
    <lineage>
        <taxon>Eukaryota</taxon>
        <taxon>Metazoa</taxon>
        <taxon>Ecdysozoa</taxon>
        <taxon>Arthropoda</taxon>
        <taxon>Hexapoda</taxon>
        <taxon>Insecta</taxon>
        <taxon>Pterygota</taxon>
        <taxon>Neoptera</taxon>
        <taxon>Endopterygota</taxon>
        <taxon>Diptera</taxon>
        <taxon>Brachycera</taxon>
        <taxon>Muscomorpha</taxon>
        <taxon>Tephritoidea</taxon>
        <taxon>Tephritidae</taxon>
        <taxon>Ceratitis</taxon>
        <taxon>Ceratitis</taxon>
    </lineage>
</organism>
<evidence type="ECO:0000313" key="2">
    <source>
        <dbReference type="EMBL" id="JAB98454.1"/>
    </source>
</evidence>
<reference evidence="2" key="1">
    <citation type="submission" date="2013-07" db="EMBL/GenBank/DDBJ databases">
        <authorList>
            <person name="Geib S."/>
        </authorList>
    </citation>
    <scope>NUCLEOTIDE SEQUENCE</scope>
</reference>
<reference evidence="2" key="2">
    <citation type="journal article" date="2014" name="BMC Genomics">
        <title>A genomic perspective to assessing quality of mass-reared SIT flies used in Mediterranean fruit fly (Ceratitis capitata) eradication in California.</title>
        <authorList>
            <person name="Calla B."/>
            <person name="Hall B."/>
            <person name="Hou S."/>
            <person name="Geib S.M."/>
        </authorList>
    </citation>
    <scope>NUCLEOTIDE SEQUENCE</scope>
</reference>
<evidence type="ECO:0000256" key="1">
    <source>
        <dbReference type="SAM" id="MobiDB-lite"/>
    </source>
</evidence>
<sequence length="111" mass="12520">GLSPFRRPLQQQQQPGSSRTTEIFAAITQSVKENPGLTILPRSLELIILKTSLHRISHKVLGLKACKVHLTQELKLADHQQGHVFADLVTEIHENDLEFQRKIILLDGALR</sequence>
<name>W8C7C6_CERCA</name>
<feature type="non-terminal residue" evidence="2">
    <location>
        <position position="1"/>
    </location>
</feature>
<feature type="region of interest" description="Disordered" evidence="1">
    <location>
        <begin position="1"/>
        <end position="20"/>
    </location>
</feature>
<proteinExistence type="evidence at transcript level"/>